<evidence type="ECO:0000313" key="2">
    <source>
        <dbReference type="EMBL" id="CAA9539427.1"/>
    </source>
</evidence>
<accession>A0A6J4U3K8</accession>
<feature type="region of interest" description="Disordered" evidence="1">
    <location>
        <begin position="1"/>
        <end position="72"/>
    </location>
</feature>
<feature type="compositionally biased region" description="Basic and acidic residues" evidence="1">
    <location>
        <begin position="166"/>
        <end position="178"/>
    </location>
</feature>
<feature type="region of interest" description="Disordered" evidence="1">
    <location>
        <begin position="79"/>
        <end position="98"/>
    </location>
</feature>
<evidence type="ECO:0000256" key="1">
    <source>
        <dbReference type="SAM" id="MobiDB-lite"/>
    </source>
</evidence>
<feature type="compositionally biased region" description="Basic and acidic residues" evidence="1">
    <location>
        <begin position="47"/>
        <end position="64"/>
    </location>
</feature>
<feature type="compositionally biased region" description="Basic and acidic residues" evidence="1">
    <location>
        <begin position="302"/>
        <end position="322"/>
    </location>
</feature>
<feature type="compositionally biased region" description="Basic residues" evidence="1">
    <location>
        <begin position="440"/>
        <end position="451"/>
    </location>
</feature>
<dbReference type="EMBL" id="CADCWE010000110">
    <property type="protein sequence ID" value="CAA9539427.1"/>
    <property type="molecule type" value="Genomic_DNA"/>
</dbReference>
<sequence length="520" mass="54672">ARLDPTPDTPGVRRCPDRGGADRRPGADGAGRGDGRPGPGRAGPVRVGERRRDADPVPGLDRRAGRSGAVEPALRHADLEGRRGDHPLAGAGVGGERRRPRLHLPARGRRNLARWPAVDRRGCRLLVRVLRPASLHLDDDGGGRIGRGGRVRHGAGHAEAALRGVPRRDRRDRADRPAPRLGIGRGPDRLRRAGSLDRVGPVRAGRARPDPGRLPLGRQRGLLARPTAGAGMAATHGTGRIPGAGRAAGRGGRLVRHRRLGAGGAVRGRPAGGVRDGAALDRPAGDQHGAGAARPGGGAAGDRVRAGPPPDRRNDHPSAGDCRRRRRRATGNALVQPVAAAIRVRPGPGAGPAGRPAPHHRSDRRRGRPGTGSDAADARGGRDHLEGPAGGRGDPGPTAERGRLPTGADVPYRRRRRPRLPPPVVRRRGGERVRPGLHLSQRRVHRARRGPGGHPGRGAAARDRVPDAGDPGRGVADHRALPPPFLLGLRSQRFHADGDLGRADERGAVPEQQARARGDL</sequence>
<feature type="compositionally biased region" description="Basic and acidic residues" evidence="1">
    <location>
        <begin position="14"/>
        <end position="35"/>
    </location>
</feature>
<protein>
    <submittedName>
        <fullName evidence="2">Oligopeptide ABC transporter, periplasmic oligopeptide-binding protein OppA</fullName>
    </submittedName>
</protein>
<feature type="compositionally biased region" description="Low complexity" evidence="1">
    <location>
        <begin position="213"/>
        <end position="239"/>
    </location>
</feature>
<feature type="region of interest" description="Disordered" evidence="1">
    <location>
        <begin position="163"/>
        <end position="520"/>
    </location>
</feature>
<gene>
    <name evidence="2" type="ORF">AVDCRST_MAG73-1764</name>
</gene>
<feature type="compositionally biased region" description="Basic and acidic residues" evidence="1">
    <location>
        <begin position="376"/>
        <end position="386"/>
    </location>
</feature>
<feature type="non-terminal residue" evidence="2">
    <location>
        <position position="520"/>
    </location>
</feature>
<feature type="non-terminal residue" evidence="2">
    <location>
        <position position="1"/>
    </location>
</feature>
<feature type="compositionally biased region" description="Gly residues" evidence="1">
    <location>
        <begin position="261"/>
        <end position="275"/>
    </location>
</feature>
<feature type="compositionally biased region" description="Basic residues" evidence="1">
    <location>
        <begin position="413"/>
        <end position="427"/>
    </location>
</feature>
<feature type="compositionally biased region" description="Basic and acidic residues" evidence="1">
    <location>
        <begin position="186"/>
        <end position="195"/>
    </location>
</feature>
<proteinExistence type="predicted"/>
<feature type="compositionally biased region" description="Basic residues" evidence="1">
    <location>
        <begin position="357"/>
        <end position="368"/>
    </location>
</feature>
<feature type="compositionally biased region" description="Basic and acidic residues" evidence="1">
    <location>
        <begin position="494"/>
        <end position="520"/>
    </location>
</feature>
<organism evidence="2">
    <name type="scientific">uncultured Thermomicrobiales bacterium</name>
    <dbReference type="NCBI Taxonomy" id="1645740"/>
    <lineage>
        <taxon>Bacteria</taxon>
        <taxon>Pseudomonadati</taxon>
        <taxon>Thermomicrobiota</taxon>
        <taxon>Thermomicrobia</taxon>
        <taxon>Thermomicrobiales</taxon>
        <taxon>environmental samples</taxon>
    </lineage>
</organism>
<reference evidence="2" key="1">
    <citation type="submission" date="2020-02" db="EMBL/GenBank/DDBJ databases">
        <authorList>
            <person name="Meier V. D."/>
        </authorList>
    </citation>
    <scope>NUCLEOTIDE SEQUENCE</scope>
    <source>
        <strain evidence="2">AVDCRST_MAG73</strain>
    </source>
</reference>
<name>A0A6J4U3K8_9BACT</name>
<dbReference type="AlphaFoldDB" id="A0A6J4U3K8"/>
<feature type="compositionally biased region" description="Gly residues" evidence="1">
    <location>
        <begin position="240"/>
        <end position="252"/>
    </location>
</feature>